<sequence length="229" mass="25060">MRERMMVFHGRGAFACLALVLCVVLGAAARAETRAQADADGFDYYVLALSWTPSWCAQTGDARDDARCDAGAGLGWLVHGLWPQHDAGGWPEYCATTAAPPRRDQMAAMTDIMGSAGLARHQWDKHGRCAGVDGAAYFDATRQAFGAVTVPDLFERITRDLRVPADVIEEAFLEVNQRFTPDMMTVSCRDGRVQELRVCLTKTLAPRICDAQLRARACRADGVSLPPLR</sequence>
<dbReference type="InterPro" id="IPR036430">
    <property type="entry name" value="RNase_T2-like_sf"/>
</dbReference>
<reference evidence="4 5" key="1">
    <citation type="submission" date="2016-10" db="EMBL/GenBank/DDBJ databases">
        <authorList>
            <person name="de Groot N.N."/>
        </authorList>
    </citation>
    <scope>NUCLEOTIDE SEQUENCE [LARGE SCALE GENOMIC DNA]</scope>
    <source>
        <strain evidence="4 5">CGMCC 1.8894</strain>
    </source>
</reference>
<proteinExistence type="inferred from homology"/>
<dbReference type="GO" id="GO:0003723">
    <property type="term" value="F:RNA binding"/>
    <property type="evidence" value="ECO:0007669"/>
    <property type="project" value="InterPro"/>
</dbReference>
<evidence type="ECO:0000313" key="5">
    <source>
        <dbReference type="Proteomes" id="UP000198539"/>
    </source>
</evidence>
<dbReference type="Pfam" id="PF00445">
    <property type="entry name" value="Ribonuclease_T2"/>
    <property type="match status" value="1"/>
</dbReference>
<dbReference type="PANTHER" id="PTHR11240">
    <property type="entry name" value="RIBONUCLEASE T2"/>
    <property type="match status" value="1"/>
</dbReference>
<dbReference type="STRING" id="564137.SAMN04488238_106219"/>
<dbReference type="InterPro" id="IPR018188">
    <property type="entry name" value="RNase_T2_His_AS_1"/>
</dbReference>
<organism evidence="4 5">
    <name type="scientific">Roseicitreum antarcticum</name>
    <dbReference type="NCBI Taxonomy" id="564137"/>
    <lineage>
        <taxon>Bacteria</taxon>
        <taxon>Pseudomonadati</taxon>
        <taxon>Pseudomonadota</taxon>
        <taxon>Alphaproteobacteria</taxon>
        <taxon>Rhodobacterales</taxon>
        <taxon>Paracoccaceae</taxon>
        <taxon>Roseicitreum</taxon>
    </lineage>
</organism>
<dbReference type="GO" id="GO:0033897">
    <property type="term" value="F:ribonuclease T2 activity"/>
    <property type="evidence" value="ECO:0007669"/>
    <property type="project" value="InterPro"/>
</dbReference>
<keyword evidence="5" id="KW-1185">Reference proteome</keyword>
<protein>
    <submittedName>
        <fullName evidence="4">Ribonuclease T2</fullName>
    </submittedName>
</protein>
<dbReference type="Proteomes" id="UP000198539">
    <property type="component" value="Unassembled WGS sequence"/>
</dbReference>
<keyword evidence="3" id="KW-0732">Signal</keyword>
<feature type="chain" id="PRO_5011702167" evidence="3">
    <location>
        <begin position="32"/>
        <end position="229"/>
    </location>
</feature>
<dbReference type="Gene3D" id="3.90.730.10">
    <property type="entry name" value="Ribonuclease T2-like"/>
    <property type="match status" value="1"/>
</dbReference>
<evidence type="ECO:0000256" key="2">
    <source>
        <dbReference type="RuleBase" id="RU004328"/>
    </source>
</evidence>
<dbReference type="InterPro" id="IPR001568">
    <property type="entry name" value="RNase_T2-like"/>
</dbReference>
<dbReference type="PROSITE" id="PS00530">
    <property type="entry name" value="RNASE_T2_1"/>
    <property type="match status" value="1"/>
</dbReference>
<dbReference type="RefSeq" id="WP_223814279.1">
    <property type="nucleotide sequence ID" value="NZ_CP061498.1"/>
</dbReference>
<evidence type="ECO:0000256" key="1">
    <source>
        <dbReference type="ARBA" id="ARBA00007469"/>
    </source>
</evidence>
<dbReference type="EMBL" id="FNOM01000006">
    <property type="protein sequence ID" value="SDX25082.1"/>
    <property type="molecule type" value="Genomic_DNA"/>
</dbReference>
<feature type="signal peptide" evidence="3">
    <location>
        <begin position="1"/>
        <end position="31"/>
    </location>
</feature>
<dbReference type="GO" id="GO:0006401">
    <property type="term" value="P:RNA catabolic process"/>
    <property type="evidence" value="ECO:0007669"/>
    <property type="project" value="UniProtKB-ARBA"/>
</dbReference>
<evidence type="ECO:0000313" key="4">
    <source>
        <dbReference type="EMBL" id="SDX25082.1"/>
    </source>
</evidence>
<dbReference type="SUPFAM" id="SSF55895">
    <property type="entry name" value="Ribonuclease Rh-like"/>
    <property type="match status" value="1"/>
</dbReference>
<dbReference type="InterPro" id="IPR033130">
    <property type="entry name" value="RNase_T2_His_AS_2"/>
</dbReference>
<dbReference type="AlphaFoldDB" id="A0A1H3A5Q7"/>
<dbReference type="CDD" id="cd01062">
    <property type="entry name" value="RNase_T2_prok"/>
    <property type="match status" value="1"/>
</dbReference>
<evidence type="ECO:0000256" key="3">
    <source>
        <dbReference type="SAM" id="SignalP"/>
    </source>
</evidence>
<dbReference type="InterPro" id="IPR039378">
    <property type="entry name" value="RNase_T2_prok"/>
</dbReference>
<accession>A0A1H3A5Q7</accession>
<dbReference type="PANTHER" id="PTHR11240:SF22">
    <property type="entry name" value="RIBONUCLEASE T2"/>
    <property type="match status" value="1"/>
</dbReference>
<name>A0A1H3A5Q7_9RHOB</name>
<gene>
    <name evidence="4" type="ORF">SAMN04488238_106219</name>
</gene>
<comment type="similarity">
    <text evidence="1 2">Belongs to the RNase T2 family.</text>
</comment>
<dbReference type="PROSITE" id="PS00531">
    <property type="entry name" value="RNASE_T2_2"/>
    <property type="match status" value="1"/>
</dbReference>